<dbReference type="PANTHER" id="PTHR18964">
    <property type="entry name" value="ROK (REPRESSOR, ORF, KINASE) FAMILY"/>
    <property type="match status" value="1"/>
</dbReference>
<keyword evidence="5" id="KW-0547">Nucleotide-binding</keyword>
<protein>
    <recommendedName>
        <fullName evidence="3">Glucokinase</fullName>
        <ecNumber evidence="2">2.7.1.2</ecNumber>
    </recommendedName>
    <alternativeName>
        <fullName evidence="8">Glucose kinase</fullName>
    </alternativeName>
</protein>
<evidence type="ECO:0000256" key="5">
    <source>
        <dbReference type="ARBA" id="ARBA00022741"/>
    </source>
</evidence>
<evidence type="ECO:0000256" key="7">
    <source>
        <dbReference type="ARBA" id="ARBA00022840"/>
    </source>
</evidence>
<evidence type="ECO:0000256" key="8">
    <source>
        <dbReference type="ARBA" id="ARBA00032386"/>
    </source>
</evidence>
<reference evidence="9 10" key="1">
    <citation type="submission" date="2017-02" db="EMBL/GenBank/DDBJ databases">
        <authorList>
            <person name="Peterson S.W."/>
        </authorList>
    </citation>
    <scope>NUCLEOTIDE SEQUENCE [LARGE SCALE GENOMIC DNA]</scope>
    <source>
        <strain evidence="9 10">ATCC 35992</strain>
    </source>
</reference>
<evidence type="ECO:0000256" key="1">
    <source>
        <dbReference type="ARBA" id="ARBA00006479"/>
    </source>
</evidence>
<accession>A0A1T4VHN7</accession>
<dbReference type="InterPro" id="IPR043129">
    <property type="entry name" value="ATPase_NBD"/>
</dbReference>
<evidence type="ECO:0000256" key="4">
    <source>
        <dbReference type="ARBA" id="ARBA00022679"/>
    </source>
</evidence>
<dbReference type="SUPFAM" id="SSF53067">
    <property type="entry name" value="Actin-like ATPase domain"/>
    <property type="match status" value="1"/>
</dbReference>
<evidence type="ECO:0000313" key="9">
    <source>
        <dbReference type="EMBL" id="SKA64476.1"/>
    </source>
</evidence>
<dbReference type="AlphaFoldDB" id="A0A1T4VHN7"/>
<evidence type="ECO:0000256" key="2">
    <source>
        <dbReference type="ARBA" id="ARBA00012323"/>
    </source>
</evidence>
<evidence type="ECO:0000313" key="10">
    <source>
        <dbReference type="Proteomes" id="UP000190814"/>
    </source>
</evidence>
<dbReference type="Gene3D" id="3.30.420.40">
    <property type="match status" value="2"/>
</dbReference>
<dbReference type="EC" id="2.7.1.2" evidence="2"/>
<evidence type="ECO:0000256" key="3">
    <source>
        <dbReference type="ARBA" id="ARBA00014701"/>
    </source>
</evidence>
<keyword evidence="10" id="KW-1185">Reference proteome</keyword>
<keyword evidence="7" id="KW-0067">ATP-binding</keyword>
<dbReference type="STRING" id="39495.SAMN02745111_00973"/>
<dbReference type="InterPro" id="IPR000600">
    <property type="entry name" value="ROK"/>
</dbReference>
<evidence type="ECO:0000256" key="6">
    <source>
        <dbReference type="ARBA" id="ARBA00022777"/>
    </source>
</evidence>
<dbReference type="InterPro" id="IPR049874">
    <property type="entry name" value="ROK_cs"/>
</dbReference>
<dbReference type="OrthoDB" id="9810372at2"/>
<gene>
    <name evidence="9" type="ORF">SAMN02745111_00973</name>
</gene>
<proteinExistence type="inferred from homology"/>
<keyword evidence="4" id="KW-0808">Transferase</keyword>
<dbReference type="RefSeq" id="WP_078765848.1">
    <property type="nucleotide sequence ID" value="NZ_FUXZ01000005.1"/>
</dbReference>
<keyword evidence="6 9" id="KW-0418">Kinase</keyword>
<sequence length="317" mass="33233">MDKYLFGIDVGGTTVKVGFFKEDGILLDKWEIPTRKENNGEFILSDVAQSIENKIESQGISKGQIIGYGCGIPGPVTDDGRVLGCVNLGWGEFNIEERMAEVFECSNVKAANDANVAALGENWVGGGKGLSSMVMITLGTGVGGGVIINNKIVAGFNGAAGEIGHAQVKDDETDYCNCGKAGCLEQYASATGVVKEAKRILSSSTEDSKLRSIETLTAKDVFDAAKEGDKLANEVVAILGKYLGKVMAHVSCVVDPEAFLIGGGVSKAGSILIDAVEDVYKKEAFRASRDAKILLASLGNDAGMYGAAALVCDKKNN</sequence>
<dbReference type="Proteomes" id="UP000190814">
    <property type="component" value="Unassembled WGS sequence"/>
</dbReference>
<dbReference type="NCBIfam" id="TIGR00744">
    <property type="entry name" value="ROK_glcA_fam"/>
    <property type="match status" value="1"/>
</dbReference>
<dbReference type="EMBL" id="FUXZ01000005">
    <property type="protein sequence ID" value="SKA64476.1"/>
    <property type="molecule type" value="Genomic_DNA"/>
</dbReference>
<dbReference type="GO" id="GO:0006096">
    <property type="term" value="P:glycolytic process"/>
    <property type="evidence" value="ECO:0007669"/>
    <property type="project" value="InterPro"/>
</dbReference>
<organism evidence="9 10">
    <name type="scientific">Eubacterium uniforme</name>
    <dbReference type="NCBI Taxonomy" id="39495"/>
    <lineage>
        <taxon>Bacteria</taxon>
        <taxon>Bacillati</taxon>
        <taxon>Bacillota</taxon>
        <taxon>Clostridia</taxon>
        <taxon>Eubacteriales</taxon>
        <taxon>Eubacteriaceae</taxon>
        <taxon>Eubacterium</taxon>
    </lineage>
</organism>
<dbReference type="InterPro" id="IPR004654">
    <property type="entry name" value="ROK_glcA"/>
</dbReference>
<dbReference type="PANTHER" id="PTHR18964:SF149">
    <property type="entry name" value="BIFUNCTIONAL UDP-N-ACETYLGLUCOSAMINE 2-EPIMERASE_N-ACETYLMANNOSAMINE KINASE"/>
    <property type="match status" value="1"/>
</dbReference>
<dbReference type="Pfam" id="PF00480">
    <property type="entry name" value="ROK"/>
    <property type="match status" value="1"/>
</dbReference>
<dbReference type="GO" id="GO:0005524">
    <property type="term" value="F:ATP binding"/>
    <property type="evidence" value="ECO:0007669"/>
    <property type="project" value="UniProtKB-KW"/>
</dbReference>
<dbReference type="GO" id="GO:0004340">
    <property type="term" value="F:glucokinase activity"/>
    <property type="evidence" value="ECO:0007669"/>
    <property type="project" value="UniProtKB-EC"/>
</dbReference>
<dbReference type="PROSITE" id="PS01125">
    <property type="entry name" value="ROK"/>
    <property type="match status" value="1"/>
</dbReference>
<name>A0A1T4VHN7_9FIRM</name>
<comment type="similarity">
    <text evidence="1">Belongs to the ROK (NagC/XylR) family.</text>
</comment>
<dbReference type="GO" id="GO:0005737">
    <property type="term" value="C:cytoplasm"/>
    <property type="evidence" value="ECO:0007669"/>
    <property type="project" value="InterPro"/>
</dbReference>